<dbReference type="AlphaFoldDB" id="A0A8X6MMP3"/>
<dbReference type="Proteomes" id="UP000887013">
    <property type="component" value="Unassembled WGS sequence"/>
</dbReference>
<reference evidence="1" key="1">
    <citation type="submission" date="2020-08" db="EMBL/GenBank/DDBJ databases">
        <title>Multicomponent nature underlies the extraordinary mechanical properties of spider dragline silk.</title>
        <authorList>
            <person name="Kono N."/>
            <person name="Nakamura H."/>
            <person name="Mori M."/>
            <person name="Yoshida Y."/>
            <person name="Ohtoshi R."/>
            <person name="Malay A.D."/>
            <person name="Moran D.A.P."/>
            <person name="Tomita M."/>
            <person name="Numata K."/>
            <person name="Arakawa K."/>
        </authorList>
    </citation>
    <scope>NUCLEOTIDE SEQUENCE</scope>
</reference>
<keyword evidence="2" id="KW-1185">Reference proteome</keyword>
<proteinExistence type="predicted"/>
<name>A0A8X6MMP3_NEPPI</name>
<evidence type="ECO:0000313" key="2">
    <source>
        <dbReference type="Proteomes" id="UP000887013"/>
    </source>
</evidence>
<comment type="caution">
    <text evidence="1">The sequence shown here is derived from an EMBL/GenBank/DDBJ whole genome shotgun (WGS) entry which is preliminary data.</text>
</comment>
<sequence>MIIRDVGVIYSCENILQFRFESFNLESLKPSSYTSNNVSLHLTYGKLPQNLCRVRLRYKFHVTLKSLHEELIRSKKVSVELRPATFFELESSRFCVAVCPHDRKRSICSS</sequence>
<evidence type="ECO:0000313" key="1">
    <source>
        <dbReference type="EMBL" id="GFS68230.1"/>
    </source>
</evidence>
<dbReference type="EMBL" id="BMAW01048873">
    <property type="protein sequence ID" value="GFS68230.1"/>
    <property type="molecule type" value="Genomic_DNA"/>
</dbReference>
<gene>
    <name evidence="1" type="ORF">NPIL_249471</name>
</gene>
<protein>
    <submittedName>
        <fullName evidence="1">Uncharacterized protein</fullName>
    </submittedName>
</protein>
<organism evidence="1 2">
    <name type="scientific">Nephila pilipes</name>
    <name type="common">Giant wood spider</name>
    <name type="synonym">Nephila maculata</name>
    <dbReference type="NCBI Taxonomy" id="299642"/>
    <lineage>
        <taxon>Eukaryota</taxon>
        <taxon>Metazoa</taxon>
        <taxon>Ecdysozoa</taxon>
        <taxon>Arthropoda</taxon>
        <taxon>Chelicerata</taxon>
        <taxon>Arachnida</taxon>
        <taxon>Araneae</taxon>
        <taxon>Araneomorphae</taxon>
        <taxon>Entelegynae</taxon>
        <taxon>Araneoidea</taxon>
        <taxon>Nephilidae</taxon>
        <taxon>Nephila</taxon>
    </lineage>
</organism>
<accession>A0A8X6MMP3</accession>